<name>A0A0S4JQT1_BODSA</name>
<evidence type="ECO:0000313" key="2">
    <source>
        <dbReference type="Proteomes" id="UP000051952"/>
    </source>
</evidence>
<keyword evidence="2" id="KW-1185">Reference proteome</keyword>
<evidence type="ECO:0000313" key="1">
    <source>
        <dbReference type="EMBL" id="CUG92552.1"/>
    </source>
</evidence>
<dbReference type="VEuPathDB" id="TriTrypDB:BSAL_38165"/>
<proteinExistence type="predicted"/>
<accession>A0A0S4JQT1</accession>
<protein>
    <submittedName>
        <fullName evidence="1">Uncharacterized protein</fullName>
    </submittedName>
</protein>
<gene>
    <name evidence="1" type="ORF">BSAL_38165</name>
</gene>
<dbReference type="EMBL" id="CYKH01002060">
    <property type="protein sequence ID" value="CUG92552.1"/>
    <property type="molecule type" value="Genomic_DNA"/>
</dbReference>
<reference evidence="2" key="1">
    <citation type="submission" date="2015-09" db="EMBL/GenBank/DDBJ databases">
        <authorList>
            <consortium name="Pathogen Informatics"/>
        </authorList>
    </citation>
    <scope>NUCLEOTIDE SEQUENCE [LARGE SCALE GENOMIC DNA]</scope>
    <source>
        <strain evidence="2">Lake Konstanz</strain>
    </source>
</reference>
<dbReference type="AlphaFoldDB" id="A0A0S4JQT1"/>
<organism evidence="1 2">
    <name type="scientific">Bodo saltans</name>
    <name type="common">Flagellated protozoan</name>
    <dbReference type="NCBI Taxonomy" id="75058"/>
    <lineage>
        <taxon>Eukaryota</taxon>
        <taxon>Discoba</taxon>
        <taxon>Euglenozoa</taxon>
        <taxon>Kinetoplastea</taxon>
        <taxon>Metakinetoplastina</taxon>
        <taxon>Eubodonida</taxon>
        <taxon>Bodonidae</taxon>
        <taxon>Bodo</taxon>
    </lineage>
</organism>
<dbReference type="Proteomes" id="UP000051952">
    <property type="component" value="Unassembled WGS sequence"/>
</dbReference>
<sequence length="129" mass="14989">MLNSDHQSSVKIGRHQSYTDARATLRPFFVFLKKGHSFPFSNKCFFLDWCAVLLRVLGVCPPPCTQSVIRIHFTPLAWRDPCLACTELKGREYFCYLSSLVYSIYRLCFTNRTTAHSFHNIRTLFPPCM</sequence>